<comment type="cofactor">
    <cofactor evidence="1">
        <name>pyridoxal 5'-phosphate</name>
        <dbReference type="ChEBI" id="CHEBI:597326"/>
    </cofactor>
</comment>
<dbReference type="Pfam" id="PF01212">
    <property type="entry name" value="Beta_elim_lyase"/>
    <property type="match status" value="1"/>
</dbReference>
<sequence length="366" mass="40634">MIVEEIDLRSDTVTLPKPQMIEAIANATLGDDIMGEDSTVNELERKAANLLGMEDAMLVLSGTMANQIAIMGFSTRGQEIILGSESHIYNLEGAAISALSQVQARPIQVENGYFDPEIVESSISLGDIQRAKTALISLENTYNLNLGQIVTLENMKEIQEVAKQYRLPVYLDGARIFNASVELGVEPSEFCKYVDAAQFCLTKGLGCPLGSILVGSKEFIKEAKINRQRLGGGMRQAGIIAAPGIYALENMIDRLKEDNDKAKQLAEKLASIEGLFINLKDVQTNIISVTINQSGMDADKLINDLKEKRIKVKKIGPRKIRMIVHYLITNDQLDYVVSTFRELLRERDKERYYEHHPSSPIGCINQ</sequence>
<dbReference type="InterPro" id="IPR015421">
    <property type="entry name" value="PyrdxlP-dep_Trfase_major"/>
</dbReference>
<gene>
    <name evidence="6" type="ORF">P5G49_12120</name>
</gene>
<proteinExistence type="inferred from homology"/>
<dbReference type="Gene3D" id="3.40.640.10">
    <property type="entry name" value="Type I PLP-dependent aspartate aminotransferase-like (Major domain)"/>
    <property type="match status" value="1"/>
</dbReference>
<dbReference type="InterPro" id="IPR023603">
    <property type="entry name" value="Low_specificity_L-TA-like"/>
</dbReference>
<dbReference type="InterPro" id="IPR015424">
    <property type="entry name" value="PyrdxlP-dep_Trfase"/>
</dbReference>
<evidence type="ECO:0000313" key="7">
    <source>
        <dbReference type="Proteomes" id="UP001175097"/>
    </source>
</evidence>
<dbReference type="InterPro" id="IPR015422">
    <property type="entry name" value="PyrdxlP-dep_Trfase_small"/>
</dbReference>
<dbReference type="NCBIfam" id="NF041359">
    <property type="entry name" value="GntG_guanitoxin"/>
    <property type="match status" value="1"/>
</dbReference>
<keyword evidence="4" id="KW-0175">Coiled coil</keyword>
<dbReference type="PANTHER" id="PTHR48097:SF9">
    <property type="entry name" value="L-THREONINE ALDOLASE"/>
    <property type="match status" value="1"/>
</dbReference>
<protein>
    <submittedName>
        <fullName evidence="6">GntG family PLP-dependent aldolase</fullName>
    </submittedName>
</protein>
<dbReference type="Proteomes" id="UP001175097">
    <property type="component" value="Unassembled WGS sequence"/>
</dbReference>
<keyword evidence="7" id="KW-1185">Reference proteome</keyword>
<dbReference type="EMBL" id="JAROCC010000009">
    <property type="protein sequence ID" value="MDN4608213.1"/>
    <property type="molecule type" value="Genomic_DNA"/>
</dbReference>
<organism evidence="6 7">
    <name type="scientific">Sporosarcina highlanderae</name>
    <dbReference type="NCBI Taxonomy" id="3035916"/>
    <lineage>
        <taxon>Bacteria</taxon>
        <taxon>Bacillati</taxon>
        <taxon>Bacillota</taxon>
        <taxon>Bacilli</taxon>
        <taxon>Bacillales</taxon>
        <taxon>Caryophanaceae</taxon>
        <taxon>Sporosarcina</taxon>
    </lineage>
</organism>
<evidence type="ECO:0000256" key="1">
    <source>
        <dbReference type="ARBA" id="ARBA00001933"/>
    </source>
</evidence>
<comment type="similarity">
    <text evidence="2">Belongs to the threonine aldolase family.</text>
</comment>
<reference evidence="6" key="1">
    <citation type="submission" date="2023-03" db="EMBL/GenBank/DDBJ databases">
        <title>MT1 and MT2 Draft Genomes of Novel Species.</title>
        <authorList>
            <person name="Venkateswaran K."/>
        </authorList>
    </citation>
    <scope>NUCLEOTIDE SEQUENCE</scope>
    <source>
        <strain evidence="6">F6_3S_P_2</strain>
    </source>
</reference>
<evidence type="ECO:0000256" key="2">
    <source>
        <dbReference type="ARBA" id="ARBA00006966"/>
    </source>
</evidence>
<dbReference type="PIRSF" id="PIRSF017617">
    <property type="entry name" value="Thr_aldolase"/>
    <property type="match status" value="1"/>
</dbReference>
<dbReference type="Gene3D" id="3.90.1150.10">
    <property type="entry name" value="Aspartate Aminotransferase, domain 1"/>
    <property type="match status" value="1"/>
</dbReference>
<evidence type="ECO:0000313" key="6">
    <source>
        <dbReference type="EMBL" id="MDN4608213.1"/>
    </source>
</evidence>
<dbReference type="SUPFAM" id="SSF53383">
    <property type="entry name" value="PLP-dependent transferases"/>
    <property type="match status" value="1"/>
</dbReference>
<dbReference type="RefSeq" id="WP_301244145.1">
    <property type="nucleotide sequence ID" value="NZ_JAROCC010000009.1"/>
</dbReference>
<name>A0ABT8JSS4_9BACL</name>
<comment type="caution">
    <text evidence="6">The sequence shown here is derived from an EMBL/GenBank/DDBJ whole genome shotgun (WGS) entry which is preliminary data.</text>
</comment>
<evidence type="ECO:0000259" key="5">
    <source>
        <dbReference type="Pfam" id="PF01212"/>
    </source>
</evidence>
<evidence type="ECO:0000256" key="3">
    <source>
        <dbReference type="ARBA" id="ARBA00022898"/>
    </source>
</evidence>
<keyword evidence="3" id="KW-0663">Pyridoxal phosphate</keyword>
<evidence type="ECO:0000256" key="4">
    <source>
        <dbReference type="SAM" id="Coils"/>
    </source>
</evidence>
<accession>A0ABT8JSS4</accession>
<dbReference type="InterPro" id="IPR001597">
    <property type="entry name" value="ArAA_b-elim_lyase/Thr_aldolase"/>
</dbReference>
<feature type="domain" description="Aromatic amino acid beta-eliminating lyase/threonine aldolase" evidence="5">
    <location>
        <begin position="7"/>
        <end position="290"/>
    </location>
</feature>
<dbReference type="PANTHER" id="PTHR48097">
    <property type="entry name" value="L-THREONINE ALDOLASE-RELATED"/>
    <property type="match status" value="1"/>
</dbReference>
<feature type="coiled-coil region" evidence="4">
    <location>
        <begin position="245"/>
        <end position="275"/>
    </location>
</feature>
<dbReference type="CDD" id="cd06502">
    <property type="entry name" value="TA_like"/>
    <property type="match status" value="1"/>
</dbReference>